<dbReference type="GeneID" id="78363231"/>
<accession>A0A227KR77</accession>
<protein>
    <submittedName>
        <fullName evidence="8">Site-specific recombinase</fullName>
    </submittedName>
</protein>
<feature type="region of interest" description="Disordered" evidence="6">
    <location>
        <begin position="79"/>
        <end position="105"/>
    </location>
</feature>
<keyword evidence="9" id="KW-1185">Reference proteome</keyword>
<dbReference type="SUPFAM" id="SSF56349">
    <property type="entry name" value="DNA breaking-rejoining enzymes"/>
    <property type="match status" value="1"/>
</dbReference>
<dbReference type="EMBL" id="NHMP01000001">
    <property type="protein sequence ID" value="OXE51031.1"/>
    <property type="molecule type" value="Genomic_DNA"/>
</dbReference>
<evidence type="ECO:0000256" key="6">
    <source>
        <dbReference type="SAM" id="MobiDB-lite"/>
    </source>
</evidence>
<dbReference type="GO" id="GO:0006310">
    <property type="term" value="P:DNA recombination"/>
    <property type="evidence" value="ECO:0007669"/>
    <property type="project" value="UniProtKB-KW"/>
</dbReference>
<dbReference type="GO" id="GO:0003677">
    <property type="term" value="F:DNA binding"/>
    <property type="evidence" value="ECO:0007669"/>
    <property type="project" value="UniProtKB-UniRule"/>
</dbReference>
<sequence length="443" mass="51591">MPKRVPELTALQLKNLKNGVHNVGGVKGLYFKKTDTQSRFFLRYSDEYGRHDFSLGCYPQLSLAQARKKAFDTWQQIDSGKDPIRERKEERKNKQKAIEDQKQAEESRELTFSNVAKQWIEDRESHGYWINNIREPKCTIQILERNVYPFIGQKNIEEINPEIVRIILEPIWQTKPSTAKKVKTYLRQIFQWAIALKKRKDKENPAQMDGTLGVLLEPLQKNKKERQNYASCPVEDIPKLMAEIHSYNSISARACEFSILTATRSKAVRFALWDEFELEKGIWVIPIEHDKIKIPNRDRTIFLSKQALNLLKNLPRFNNTELVFPSNRGSHLSDCGINMFLRGLHEKKLAEDGIGWIDPHKTEKTGGPCTITVHGTARATFRTWAKDDELGNNRKFDQEAVELCLLHSKNDAYNGAYDRAKLEKERRFIMDCWGKYCYSQLKK</sequence>
<comment type="caution">
    <text evidence="8">The sequence shown here is derived from an EMBL/GenBank/DDBJ whole genome shotgun (WGS) entry which is preliminary data.</text>
</comment>
<keyword evidence="3 5" id="KW-0238">DNA-binding</keyword>
<dbReference type="Gene3D" id="3.30.160.390">
    <property type="entry name" value="Integrase, DNA-binding domain"/>
    <property type="match status" value="1"/>
</dbReference>
<dbReference type="InterPro" id="IPR038488">
    <property type="entry name" value="Integrase_DNA-bd_sf"/>
</dbReference>
<evidence type="ECO:0000259" key="7">
    <source>
        <dbReference type="PROSITE" id="PS51900"/>
    </source>
</evidence>
<dbReference type="InterPro" id="IPR044068">
    <property type="entry name" value="CB"/>
</dbReference>
<dbReference type="PANTHER" id="PTHR30629">
    <property type="entry name" value="PROPHAGE INTEGRASE"/>
    <property type="match status" value="1"/>
</dbReference>
<evidence type="ECO:0000256" key="3">
    <source>
        <dbReference type="ARBA" id="ARBA00023125"/>
    </source>
</evidence>
<dbReference type="CDD" id="cd00801">
    <property type="entry name" value="INT_P4_C"/>
    <property type="match status" value="1"/>
</dbReference>
<dbReference type="InterPro" id="IPR050808">
    <property type="entry name" value="Phage_Integrase"/>
</dbReference>
<dbReference type="Pfam" id="PF13356">
    <property type="entry name" value="Arm-DNA-bind_3"/>
    <property type="match status" value="1"/>
</dbReference>
<dbReference type="Proteomes" id="UP000214610">
    <property type="component" value="Unassembled WGS sequence"/>
</dbReference>
<dbReference type="GO" id="GO:0015074">
    <property type="term" value="P:DNA integration"/>
    <property type="evidence" value="ECO:0007669"/>
    <property type="project" value="UniProtKB-KW"/>
</dbReference>
<evidence type="ECO:0000256" key="2">
    <source>
        <dbReference type="ARBA" id="ARBA00022908"/>
    </source>
</evidence>
<reference evidence="9" key="1">
    <citation type="submission" date="2017-05" db="EMBL/GenBank/DDBJ databases">
        <title>Improved OligoMM genomes.</title>
        <authorList>
            <person name="Garzetti D."/>
        </authorList>
    </citation>
    <scope>NUCLEOTIDE SEQUENCE [LARGE SCALE GENOMIC DNA]</scope>
    <source>
        <strain evidence="9">YL45</strain>
    </source>
</reference>
<organism evidence="8 9">
    <name type="scientific">Turicimonas muris</name>
    <dbReference type="NCBI Taxonomy" id="1796652"/>
    <lineage>
        <taxon>Bacteria</taxon>
        <taxon>Pseudomonadati</taxon>
        <taxon>Pseudomonadota</taxon>
        <taxon>Betaproteobacteria</taxon>
        <taxon>Burkholderiales</taxon>
        <taxon>Sutterellaceae</taxon>
        <taxon>Turicimonas</taxon>
    </lineage>
</organism>
<keyword evidence="4" id="KW-0233">DNA recombination</keyword>
<evidence type="ECO:0000256" key="4">
    <source>
        <dbReference type="ARBA" id="ARBA00023172"/>
    </source>
</evidence>
<dbReference type="PANTHER" id="PTHR30629:SF2">
    <property type="entry name" value="PROPHAGE INTEGRASE INTS-RELATED"/>
    <property type="match status" value="1"/>
</dbReference>
<dbReference type="InterPro" id="IPR013762">
    <property type="entry name" value="Integrase-like_cat_sf"/>
</dbReference>
<dbReference type="RefSeq" id="WP_066591043.1">
    <property type="nucleotide sequence ID" value="NZ_CAJTBZ010000021.1"/>
</dbReference>
<evidence type="ECO:0000313" key="8">
    <source>
        <dbReference type="EMBL" id="OXE51031.1"/>
    </source>
</evidence>
<dbReference type="InterPro" id="IPR053876">
    <property type="entry name" value="Phage_int_M"/>
</dbReference>
<evidence type="ECO:0000256" key="5">
    <source>
        <dbReference type="PROSITE-ProRule" id="PRU01248"/>
    </source>
</evidence>
<comment type="similarity">
    <text evidence="1">Belongs to the 'phage' integrase family.</text>
</comment>
<dbReference type="AlphaFoldDB" id="A0A227KR77"/>
<dbReference type="Pfam" id="PF22022">
    <property type="entry name" value="Phage_int_M"/>
    <property type="match status" value="1"/>
</dbReference>
<dbReference type="PROSITE" id="PS51900">
    <property type="entry name" value="CB"/>
    <property type="match status" value="1"/>
</dbReference>
<evidence type="ECO:0000256" key="1">
    <source>
        <dbReference type="ARBA" id="ARBA00008857"/>
    </source>
</evidence>
<proteinExistence type="inferred from homology"/>
<feature type="domain" description="Core-binding (CB)" evidence="7">
    <location>
        <begin position="110"/>
        <end position="194"/>
    </location>
</feature>
<evidence type="ECO:0000313" key="9">
    <source>
        <dbReference type="Proteomes" id="UP000214610"/>
    </source>
</evidence>
<gene>
    <name evidence="8" type="ORF">ADH67_01670</name>
</gene>
<keyword evidence="2" id="KW-0229">DNA integration</keyword>
<dbReference type="Gene3D" id="1.10.443.10">
    <property type="entry name" value="Intergrase catalytic core"/>
    <property type="match status" value="1"/>
</dbReference>
<dbReference type="InterPro" id="IPR025166">
    <property type="entry name" value="Integrase_DNA_bind_dom"/>
</dbReference>
<name>A0A227KR77_9BURK</name>
<dbReference type="InterPro" id="IPR011010">
    <property type="entry name" value="DNA_brk_join_enz"/>
</dbReference>
<dbReference type="Gene3D" id="1.10.150.130">
    <property type="match status" value="1"/>
</dbReference>
<dbReference type="InterPro" id="IPR010998">
    <property type="entry name" value="Integrase_recombinase_N"/>
</dbReference>